<protein>
    <submittedName>
        <fullName evidence="1">Uncharacterized protein</fullName>
    </submittedName>
</protein>
<sequence>MFLIVSTKHPLFPHFYLIETRDLYKRAKVGYYCHLS</sequence>
<organism evidence="1">
    <name type="scientific">Anguilla anguilla</name>
    <name type="common">European freshwater eel</name>
    <name type="synonym">Muraena anguilla</name>
    <dbReference type="NCBI Taxonomy" id="7936"/>
    <lineage>
        <taxon>Eukaryota</taxon>
        <taxon>Metazoa</taxon>
        <taxon>Chordata</taxon>
        <taxon>Craniata</taxon>
        <taxon>Vertebrata</taxon>
        <taxon>Euteleostomi</taxon>
        <taxon>Actinopterygii</taxon>
        <taxon>Neopterygii</taxon>
        <taxon>Teleostei</taxon>
        <taxon>Anguilliformes</taxon>
        <taxon>Anguillidae</taxon>
        <taxon>Anguilla</taxon>
    </lineage>
</organism>
<name>A0A0E9W5D0_ANGAN</name>
<dbReference type="AlphaFoldDB" id="A0A0E9W5D0"/>
<reference evidence="1" key="1">
    <citation type="submission" date="2014-11" db="EMBL/GenBank/DDBJ databases">
        <authorList>
            <person name="Amaro Gonzalez C."/>
        </authorList>
    </citation>
    <scope>NUCLEOTIDE SEQUENCE</scope>
</reference>
<accession>A0A0E9W5D0</accession>
<evidence type="ECO:0000313" key="1">
    <source>
        <dbReference type="EMBL" id="JAH85572.1"/>
    </source>
</evidence>
<proteinExistence type="predicted"/>
<dbReference type="EMBL" id="GBXM01023005">
    <property type="protein sequence ID" value="JAH85572.1"/>
    <property type="molecule type" value="Transcribed_RNA"/>
</dbReference>
<reference evidence="1" key="2">
    <citation type="journal article" date="2015" name="Fish Shellfish Immunol.">
        <title>Early steps in the European eel (Anguilla anguilla)-Vibrio vulnificus interaction in the gills: Role of the RtxA13 toxin.</title>
        <authorList>
            <person name="Callol A."/>
            <person name="Pajuelo D."/>
            <person name="Ebbesson L."/>
            <person name="Teles M."/>
            <person name="MacKenzie S."/>
            <person name="Amaro C."/>
        </authorList>
    </citation>
    <scope>NUCLEOTIDE SEQUENCE</scope>
</reference>